<proteinExistence type="predicted"/>
<accession>A0A0D2Y066</accession>
<feature type="compositionally biased region" description="Polar residues" evidence="1">
    <location>
        <begin position="11"/>
        <end position="24"/>
    </location>
</feature>
<evidence type="ECO:0000256" key="1">
    <source>
        <dbReference type="SAM" id="MobiDB-lite"/>
    </source>
</evidence>
<reference evidence="3" key="1">
    <citation type="journal article" date="2012" name="Mol. Plant Microbe Interact.">
        <title>A highly conserved effector in Fusarium oxysporum is required for full virulence on Arabidopsis.</title>
        <authorList>
            <person name="Thatcher L.F."/>
            <person name="Gardiner D.M."/>
            <person name="Kazan K."/>
            <person name="Manners J."/>
        </authorList>
    </citation>
    <scope>NUCLEOTIDE SEQUENCE [LARGE SCALE GENOMIC DNA]</scope>
    <source>
        <strain evidence="3">Fo5176</strain>
    </source>
</reference>
<evidence type="ECO:0000313" key="2">
    <source>
        <dbReference type="EnsemblFungi" id="FOXG_09654P0"/>
    </source>
</evidence>
<sequence>MQLSGHFDSLMRQNSSGSTPSVSISKIKGRGIAKSCR</sequence>
<dbReference type="AlphaFoldDB" id="A0A0D2Y066"/>
<dbReference type="EnsemblFungi" id="FOXG_09654T0">
    <property type="protein sequence ID" value="FOXG_09654P0"/>
    <property type="gene ID" value="FOXG_09654"/>
</dbReference>
<evidence type="ECO:0000313" key="3">
    <source>
        <dbReference type="Proteomes" id="UP000002489"/>
    </source>
</evidence>
<feature type="region of interest" description="Disordered" evidence="1">
    <location>
        <begin position="1"/>
        <end position="37"/>
    </location>
</feature>
<organism evidence="2 3">
    <name type="scientific">Fusarium oxysporum (strain Fo5176)</name>
    <name type="common">Fusarium vascular wilt</name>
    <dbReference type="NCBI Taxonomy" id="660025"/>
    <lineage>
        <taxon>Eukaryota</taxon>
        <taxon>Fungi</taxon>
        <taxon>Dikarya</taxon>
        <taxon>Ascomycota</taxon>
        <taxon>Pezizomycotina</taxon>
        <taxon>Sordariomycetes</taxon>
        <taxon>Hypocreomycetidae</taxon>
        <taxon>Hypocreales</taxon>
        <taxon>Nectriaceae</taxon>
        <taxon>Fusarium</taxon>
        <taxon>Fusarium oxysporum species complex</taxon>
    </lineage>
</organism>
<name>A0A0D2Y066_FUSOF</name>
<protein>
    <submittedName>
        <fullName evidence="2">Uncharacterized protein</fullName>
    </submittedName>
</protein>
<reference evidence="2" key="2">
    <citation type="submission" date="2025-08" db="UniProtKB">
        <authorList>
            <consortium name="EnsemblFungi"/>
        </authorList>
    </citation>
    <scope>IDENTIFICATION</scope>
    <source>
        <strain evidence="2">4287 / CBS 123668 / FGSC 9935 / NRRL 34936</strain>
    </source>
</reference>
<dbReference type="Proteomes" id="UP000002489">
    <property type="component" value="Unassembled WGS sequence"/>
</dbReference>
<feature type="compositionally biased region" description="Basic residues" evidence="1">
    <location>
        <begin position="27"/>
        <end position="37"/>
    </location>
</feature>